<dbReference type="InterPro" id="IPR015946">
    <property type="entry name" value="KH_dom-like_a/b"/>
</dbReference>
<dbReference type="Proteomes" id="UP001596266">
    <property type="component" value="Unassembled WGS sequence"/>
</dbReference>
<comment type="caution">
    <text evidence="1">The sequence shown here is derived from an EMBL/GenBank/DDBJ whole genome shotgun (WGS) entry which is preliminary data.</text>
</comment>
<sequence length="135" mass="14617">MGKTISLTRRATGEYTATNADGATIDFGGEGQFSPVDLLLAALAGCSAIDVDVVTSRRAEPTRFELTASGEKVTDEDGGKRLDNVRLAFDVDFADDEQGNQARGLVDRLIQLSHEKDCTVSRTIEHPTDVEFVRL</sequence>
<dbReference type="Pfam" id="PF02566">
    <property type="entry name" value="OsmC"/>
    <property type="match status" value="1"/>
</dbReference>
<dbReference type="GO" id="GO:0004601">
    <property type="term" value="F:peroxidase activity"/>
    <property type="evidence" value="ECO:0007669"/>
    <property type="project" value="UniProtKB-KW"/>
</dbReference>
<dbReference type="Gene3D" id="3.30.300.20">
    <property type="match status" value="1"/>
</dbReference>
<keyword evidence="1" id="KW-0575">Peroxidase</keyword>
<dbReference type="SUPFAM" id="SSF82784">
    <property type="entry name" value="OsmC-like"/>
    <property type="match status" value="1"/>
</dbReference>
<keyword evidence="1" id="KW-0560">Oxidoreductase</keyword>
<dbReference type="InterPro" id="IPR003718">
    <property type="entry name" value="OsmC/Ohr_fam"/>
</dbReference>
<keyword evidence="2" id="KW-1185">Reference proteome</keyword>
<gene>
    <name evidence="1" type="ORF">ACFP57_13390</name>
</gene>
<evidence type="ECO:0000313" key="2">
    <source>
        <dbReference type="Proteomes" id="UP001596266"/>
    </source>
</evidence>
<dbReference type="PANTHER" id="PTHR34352:SF1">
    <property type="entry name" value="PROTEIN YHFA"/>
    <property type="match status" value="1"/>
</dbReference>
<accession>A0ABW1X5C9</accession>
<dbReference type="EMBL" id="JBHSUA010000025">
    <property type="protein sequence ID" value="MFC6397969.1"/>
    <property type="molecule type" value="Genomic_DNA"/>
</dbReference>
<evidence type="ECO:0000313" key="1">
    <source>
        <dbReference type="EMBL" id="MFC6397969.1"/>
    </source>
</evidence>
<protein>
    <submittedName>
        <fullName evidence="1">OsmC family protein</fullName>
        <ecNumber evidence="1">1.11.1.-</ecNumber>
    </submittedName>
</protein>
<dbReference type="EC" id="1.11.1.-" evidence="1"/>
<dbReference type="RefSeq" id="WP_343886784.1">
    <property type="nucleotide sequence ID" value="NZ_BAAAKI010000024.1"/>
</dbReference>
<dbReference type="InterPro" id="IPR036102">
    <property type="entry name" value="OsmC/Ohrsf"/>
</dbReference>
<name>A0ABW1X5C9_9ACTN</name>
<reference evidence="2" key="1">
    <citation type="journal article" date="2019" name="Int. J. Syst. Evol. Microbiol.">
        <title>The Global Catalogue of Microorganisms (GCM) 10K type strain sequencing project: providing services to taxonomists for standard genome sequencing and annotation.</title>
        <authorList>
            <consortium name="The Broad Institute Genomics Platform"/>
            <consortium name="The Broad Institute Genome Sequencing Center for Infectious Disease"/>
            <person name="Wu L."/>
            <person name="Ma J."/>
        </authorList>
    </citation>
    <scope>NUCLEOTIDE SEQUENCE [LARGE SCALE GENOMIC DNA]</scope>
    <source>
        <strain evidence="2">CGMCC 1.15277</strain>
    </source>
</reference>
<proteinExistence type="predicted"/>
<organism evidence="1 2">
    <name type="scientific">Luteococcus sanguinis</name>
    <dbReference type="NCBI Taxonomy" id="174038"/>
    <lineage>
        <taxon>Bacteria</taxon>
        <taxon>Bacillati</taxon>
        <taxon>Actinomycetota</taxon>
        <taxon>Actinomycetes</taxon>
        <taxon>Propionibacteriales</taxon>
        <taxon>Propionibacteriaceae</taxon>
        <taxon>Luteococcus</taxon>
    </lineage>
</organism>
<dbReference type="PANTHER" id="PTHR34352">
    <property type="entry name" value="PROTEIN YHFA"/>
    <property type="match status" value="1"/>
</dbReference>